<sequence>MAPEKNFQKLTPIRNADLRIYEEAFDFVFSENDLKNIAITGPYSAGKSSVIETYKAKQTKKKFLTISLAHFQSVESKQDESDTPKDKQILDSTLEGKILNQLIHQIDPASIPHTNFKVKRTISNFKMFTTAILFVICFLFTLYLFKFSSWKKIIQNSSNTWLKQTLAFTTNEIIVFIVGVLCAVALVFITDKIIKMVKYNKLMFKKFKVQGSEIELFEDAKESYFDKYLNEVLYLFENARADVIVFEDMDRFNNNQIFEKLREINWLINNKSKKNIRFFYLLRDDTFISKDRTKFFDFIIPIVPIVDGSNSYDQFISHFMSSGILNKFDEHFLQGLSLYIDDMRILKNIYNEYVIYHDRIQSTELNNDKLLAIITYKNIFPRDFSELQLGRGYVYNLFLNKDKFITKKLSQMENKIQVMEKELQTIEIEMCNDLDELDAIYLVTGVHFLDVNNSREDAFISRVAFVKAMKNYPDNVYHQNRHGRVQYNFQEVYNRLMNNPEYVERKRFIEKKATNSVQVIQNEILRDRNEMSQIINRKLHELITKENIGEIFEITFSYEIGDINSYKDVKIDPYFPLIKYLIRKGYIDESYPDYMTYFYENSISRIDKIFLRSVTDELAKDYTYELNDPTLIIKRLIETDFDKEETLNFNLFRHLLKSRHSYLNRFIEQLKNKRRFDFIAQFYGRGEETPEFIKTINQAWPNVFKGVVESGQFSDSLIHQYIIDSLNYSSAETIVSLNSDDFLSMYISNKKDFLNIDTPDISLIIEKLCILNVKFEHIDYEKANKALFNEVYKSDLYQINNYMISLILEQKYKLPYTEEYRHKNYTLVLSKSHENLLIYLRKNINKYLEIILEECGSKVEDDEEAAIELINNLEIRDVNKLMYINYLAIQLKYLDRVTDMELWPIIFNQQKVQYSVHNILQYYFNYSNDLDEHLLNFVNSSLANLIIDIDEISVNFGSEETVFFFEKIIKCNDLSDDRYDTFIQGLNWEYTEFTFREVSGSKIRILISRDIIKMNNYNLQFMRENYPNELLFFMKKNIEVYATEVISEDNFLKSELMVILEQDDIPDSPKIKLLGYTSDPITVTNNKYSESIILHILEHNLQIDDLPYLFTDYDRMSNLKSKISLVSKQNIELIINREYKVPFSLLCDLLDSDQILAEYKDDILVMNLLELDLVQTMTCLNLLDKSDILSLFSGKRPKVEKTYHNEKILNIFESKNWIYGFDTEKSEPEFYRARGRRIS</sequence>
<dbReference type="RefSeq" id="WP_139604789.1">
    <property type="nucleotide sequence ID" value="NZ_VDCQ01000038.1"/>
</dbReference>
<gene>
    <name evidence="3" type="ORF">FE784_23955</name>
</gene>
<feature type="transmembrane region" description="Helical" evidence="1">
    <location>
        <begin position="165"/>
        <end position="189"/>
    </location>
</feature>
<reference evidence="3 4" key="1">
    <citation type="submission" date="2019-05" db="EMBL/GenBank/DDBJ databases">
        <title>We sequenced the genome of Paenibacillus hemerocallicola KCTC 33185 for further insight into its adaptation and study the phylogeny of Paenibacillus.</title>
        <authorList>
            <person name="Narsing Rao M.P."/>
        </authorList>
    </citation>
    <scope>NUCLEOTIDE SEQUENCE [LARGE SCALE GENOMIC DNA]</scope>
    <source>
        <strain evidence="3 4">KCTC 33185</strain>
    </source>
</reference>
<dbReference type="Pfam" id="PF20693">
    <property type="entry name" value="YobI-ATPase"/>
    <property type="match status" value="1"/>
</dbReference>
<keyword evidence="1" id="KW-0472">Membrane</keyword>
<dbReference type="OrthoDB" id="1701659at2"/>
<feature type="transmembrane region" description="Helical" evidence="1">
    <location>
        <begin position="127"/>
        <end position="145"/>
    </location>
</feature>
<evidence type="ECO:0000313" key="4">
    <source>
        <dbReference type="Proteomes" id="UP000307943"/>
    </source>
</evidence>
<protein>
    <recommendedName>
        <fullName evidence="2">YobI-like P-loop NTPase domain-containing protein</fullName>
    </recommendedName>
</protein>
<name>A0A5C4T622_9BACL</name>
<keyword evidence="1" id="KW-0812">Transmembrane</keyword>
<dbReference type="Proteomes" id="UP000307943">
    <property type="component" value="Unassembled WGS sequence"/>
</dbReference>
<dbReference type="AlphaFoldDB" id="A0A5C4T622"/>
<dbReference type="EMBL" id="VDCQ01000038">
    <property type="protein sequence ID" value="TNJ63777.1"/>
    <property type="molecule type" value="Genomic_DNA"/>
</dbReference>
<organism evidence="3 4">
    <name type="scientific">Paenibacillus hemerocallicola</name>
    <dbReference type="NCBI Taxonomy" id="1172614"/>
    <lineage>
        <taxon>Bacteria</taxon>
        <taxon>Bacillati</taxon>
        <taxon>Bacillota</taxon>
        <taxon>Bacilli</taxon>
        <taxon>Bacillales</taxon>
        <taxon>Paenibacillaceae</taxon>
        <taxon>Paenibacillus</taxon>
    </lineage>
</organism>
<proteinExistence type="predicted"/>
<evidence type="ECO:0000259" key="2">
    <source>
        <dbReference type="Pfam" id="PF20693"/>
    </source>
</evidence>
<accession>A0A5C4T622</accession>
<evidence type="ECO:0000256" key="1">
    <source>
        <dbReference type="SAM" id="Phobius"/>
    </source>
</evidence>
<evidence type="ECO:0000313" key="3">
    <source>
        <dbReference type="EMBL" id="TNJ63777.1"/>
    </source>
</evidence>
<feature type="domain" description="YobI-like P-loop NTPase" evidence="2">
    <location>
        <begin position="21"/>
        <end position="395"/>
    </location>
</feature>
<keyword evidence="1" id="KW-1133">Transmembrane helix</keyword>
<comment type="caution">
    <text evidence="3">The sequence shown here is derived from an EMBL/GenBank/DDBJ whole genome shotgun (WGS) entry which is preliminary data.</text>
</comment>
<keyword evidence="4" id="KW-1185">Reference proteome</keyword>
<dbReference type="InterPro" id="IPR048428">
    <property type="entry name" value="YobI-NTPase"/>
</dbReference>